<keyword evidence="3" id="KW-1185">Reference proteome</keyword>
<reference evidence="2 3" key="1">
    <citation type="submission" date="2020-03" db="EMBL/GenBank/DDBJ databases">
        <title>Genomic Encyclopedia of Type Strains, Phase IV (KMG-IV): sequencing the most valuable type-strain genomes for metagenomic binning, comparative biology and taxonomic classification.</title>
        <authorList>
            <person name="Goeker M."/>
        </authorList>
    </citation>
    <scope>NUCLEOTIDE SEQUENCE [LARGE SCALE GENOMIC DNA]</scope>
    <source>
        <strain evidence="2 3">DSM 105096</strain>
    </source>
</reference>
<proteinExistence type="predicted"/>
<dbReference type="RefSeq" id="WP_168037453.1">
    <property type="nucleotide sequence ID" value="NZ_JAATJH010000003.1"/>
</dbReference>
<name>A0ABX0XCX9_9BACT</name>
<organism evidence="2 3">
    <name type="scientific">Neolewinella antarctica</name>
    <dbReference type="NCBI Taxonomy" id="442734"/>
    <lineage>
        <taxon>Bacteria</taxon>
        <taxon>Pseudomonadati</taxon>
        <taxon>Bacteroidota</taxon>
        <taxon>Saprospiria</taxon>
        <taxon>Saprospirales</taxon>
        <taxon>Lewinellaceae</taxon>
        <taxon>Neolewinella</taxon>
    </lineage>
</organism>
<dbReference type="Proteomes" id="UP000770785">
    <property type="component" value="Unassembled WGS sequence"/>
</dbReference>
<protein>
    <submittedName>
        <fullName evidence="2">Uncharacterized protein</fullName>
    </submittedName>
</protein>
<evidence type="ECO:0000313" key="3">
    <source>
        <dbReference type="Proteomes" id="UP000770785"/>
    </source>
</evidence>
<gene>
    <name evidence="2" type="ORF">GGR27_002198</name>
</gene>
<evidence type="ECO:0000256" key="1">
    <source>
        <dbReference type="SAM" id="MobiDB-lite"/>
    </source>
</evidence>
<feature type="compositionally biased region" description="Basic and acidic residues" evidence="1">
    <location>
        <begin position="46"/>
        <end position="59"/>
    </location>
</feature>
<accession>A0ABX0XCX9</accession>
<sequence>MGIQLSIDEFIEAFSAYSSSEKSEVLTALQQQVNGESSGQSINRPKHQELPPKKYPRDDSWKDLAGSWQGETYNELMAIIDDGTGPEREPPIF</sequence>
<dbReference type="EMBL" id="JAATJH010000003">
    <property type="protein sequence ID" value="NJC26688.1"/>
    <property type="molecule type" value="Genomic_DNA"/>
</dbReference>
<feature type="region of interest" description="Disordered" evidence="1">
    <location>
        <begin position="32"/>
        <end position="59"/>
    </location>
</feature>
<feature type="compositionally biased region" description="Polar residues" evidence="1">
    <location>
        <begin position="32"/>
        <end position="43"/>
    </location>
</feature>
<evidence type="ECO:0000313" key="2">
    <source>
        <dbReference type="EMBL" id="NJC26688.1"/>
    </source>
</evidence>
<comment type="caution">
    <text evidence="2">The sequence shown here is derived from an EMBL/GenBank/DDBJ whole genome shotgun (WGS) entry which is preliminary data.</text>
</comment>